<dbReference type="SMART" id="SM00066">
    <property type="entry name" value="GAL4"/>
    <property type="match status" value="1"/>
</dbReference>
<accession>A0A066XDR9</accession>
<dbReference type="PROSITE" id="PS50048">
    <property type="entry name" value="ZN2_CY6_FUNGAL_2"/>
    <property type="match status" value="1"/>
</dbReference>
<dbReference type="EMBL" id="JMSE01000842">
    <property type="protein sequence ID" value="KDN67082.1"/>
    <property type="molecule type" value="Genomic_DNA"/>
</dbReference>
<dbReference type="InterPro" id="IPR036864">
    <property type="entry name" value="Zn2-C6_fun-type_DNA-bd_sf"/>
</dbReference>
<reference evidence="6" key="1">
    <citation type="journal article" date="2014" name="Genome Announc.">
        <title>Draft genome sequence of Colletotrichum sublineola, a destructive pathogen of cultivated sorghum.</title>
        <authorList>
            <person name="Baroncelli R."/>
            <person name="Sanz-Martin J.M."/>
            <person name="Rech G.E."/>
            <person name="Sukno S.A."/>
            <person name="Thon M.R."/>
        </authorList>
    </citation>
    <scope>NUCLEOTIDE SEQUENCE [LARGE SCALE GENOMIC DNA]</scope>
    <source>
        <strain evidence="6">TX430BB</strain>
    </source>
</reference>
<dbReference type="PANTHER" id="PTHR31001:SF40">
    <property type="entry name" value="ZN(II)2CYS6 TRANSCRIPTION FACTOR (EUROFUNG)"/>
    <property type="match status" value="1"/>
</dbReference>
<dbReference type="Proteomes" id="UP000027238">
    <property type="component" value="Unassembled WGS sequence"/>
</dbReference>
<evidence type="ECO:0000313" key="6">
    <source>
        <dbReference type="Proteomes" id="UP000027238"/>
    </source>
</evidence>
<proteinExistence type="predicted"/>
<dbReference type="OMA" id="NEDISMR"/>
<feature type="region of interest" description="Disordered" evidence="3">
    <location>
        <begin position="604"/>
        <end position="630"/>
    </location>
</feature>
<dbReference type="InterPro" id="IPR001138">
    <property type="entry name" value="Zn2Cys6_DnaBD"/>
</dbReference>
<protein>
    <recommendedName>
        <fullName evidence="4">Zn(2)-C6 fungal-type domain-containing protein</fullName>
    </recommendedName>
</protein>
<dbReference type="AlphaFoldDB" id="A0A066XDR9"/>
<dbReference type="Pfam" id="PF00172">
    <property type="entry name" value="Zn_clus"/>
    <property type="match status" value="1"/>
</dbReference>
<dbReference type="PROSITE" id="PS00463">
    <property type="entry name" value="ZN2_CY6_FUNGAL_1"/>
    <property type="match status" value="1"/>
</dbReference>
<dbReference type="GO" id="GO:0000981">
    <property type="term" value="F:DNA-binding transcription factor activity, RNA polymerase II-specific"/>
    <property type="evidence" value="ECO:0007669"/>
    <property type="project" value="InterPro"/>
</dbReference>
<evidence type="ECO:0000256" key="1">
    <source>
        <dbReference type="ARBA" id="ARBA00004123"/>
    </source>
</evidence>
<evidence type="ECO:0000256" key="2">
    <source>
        <dbReference type="ARBA" id="ARBA00023242"/>
    </source>
</evidence>
<dbReference type="InterPro" id="IPR050613">
    <property type="entry name" value="Sec_Metabolite_Reg"/>
</dbReference>
<dbReference type="PANTHER" id="PTHR31001">
    <property type="entry name" value="UNCHARACTERIZED TRANSCRIPTIONAL REGULATORY PROTEIN"/>
    <property type="match status" value="1"/>
</dbReference>
<gene>
    <name evidence="5" type="ORF">CSUB01_01725</name>
</gene>
<organism evidence="5 6">
    <name type="scientific">Colletotrichum sublineola</name>
    <name type="common">Sorghum anthracnose fungus</name>
    <dbReference type="NCBI Taxonomy" id="1173701"/>
    <lineage>
        <taxon>Eukaryota</taxon>
        <taxon>Fungi</taxon>
        <taxon>Dikarya</taxon>
        <taxon>Ascomycota</taxon>
        <taxon>Pezizomycotina</taxon>
        <taxon>Sordariomycetes</taxon>
        <taxon>Hypocreomycetidae</taxon>
        <taxon>Glomerellales</taxon>
        <taxon>Glomerellaceae</taxon>
        <taxon>Colletotrichum</taxon>
        <taxon>Colletotrichum graminicola species complex</taxon>
    </lineage>
</organism>
<dbReference type="CDD" id="cd12148">
    <property type="entry name" value="fungal_TF_MHR"/>
    <property type="match status" value="1"/>
</dbReference>
<keyword evidence="6" id="KW-1185">Reference proteome</keyword>
<dbReference type="eggNOG" id="ENOG502SIT3">
    <property type="taxonomic scope" value="Eukaryota"/>
</dbReference>
<evidence type="ECO:0000256" key="3">
    <source>
        <dbReference type="SAM" id="MobiDB-lite"/>
    </source>
</evidence>
<dbReference type="OrthoDB" id="435881at2759"/>
<comment type="caution">
    <text evidence="5">The sequence shown here is derived from an EMBL/GenBank/DDBJ whole genome shotgun (WGS) entry which is preliminary data.</text>
</comment>
<dbReference type="Gene3D" id="4.10.240.10">
    <property type="entry name" value="Zn(2)-C6 fungal-type DNA-binding domain"/>
    <property type="match status" value="1"/>
</dbReference>
<evidence type="ECO:0000313" key="5">
    <source>
        <dbReference type="EMBL" id="KDN67082.1"/>
    </source>
</evidence>
<dbReference type="STRING" id="1173701.A0A066XDR9"/>
<dbReference type="CDD" id="cd00067">
    <property type="entry name" value="GAL4"/>
    <property type="match status" value="1"/>
</dbReference>
<dbReference type="HOGENOM" id="CLU_004083_7_2_1"/>
<name>A0A066XDR9_COLSU</name>
<dbReference type="GO" id="GO:0008270">
    <property type="term" value="F:zinc ion binding"/>
    <property type="evidence" value="ECO:0007669"/>
    <property type="project" value="InterPro"/>
</dbReference>
<dbReference type="SUPFAM" id="SSF57701">
    <property type="entry name" value="Zn2/Cys6 DNA-binding domain"/>
    <property type="match status" value="1"/>
</dbReference>
<comment type="subcellular location">
    <subcellularLocation>
        <location evidence="1">Nucleus</location>
    </subcellularLocation>
</comment>
<dbReference type="GO" id="GO:0005634">
    <property type="term" value="C:nucleus"/>
    <property type="evidence" value="ECO:0007669"/>
    <property type="project" value="UniProtKB-SubCell"/>
</dbReference>
<feature type="domain" description="Zn(2)-C6 fungal-type" evidence="4">
    <location>
        <begin position="11"/>
        <end position="40"/>
    </location>
</feature>
<evidence type="ECO:0000259" key="4">
    <source>
        <dbReference type="PROSITE" id="PS50048"/>
    </source>
</evidence>
<keyword evidence="2" id="KW-0539">Nucleus</keyword>
<sequence>MSSSLLNFNKPCSGCRRRKVRCDKAKPCINCVRHGIPCVYDPQRDPAVLPLESQQQLQDRVDRLERIIEDIKGMSLRGDSQKGGSSSFNSLSPCTSYFGELHQNEAMAGDPGMQVYDDNVSYYLGPNHWLNLQEIVFEPRCLFRINSDDIGKNHTSPSSWPIGRAPSLANLSHLHLEPEKEDILTDLFFAHVEPLVKMCHEAYWRQEITDFRLGVQKTPVEMEAAMFATQAMTVAALPGSVVQMRLGKPKEDLLRHLQEASQSALERAEIMRSRKPIAFFALLYYIQMKFITGEGEVAAALLGLACRFGMRLGLHRNPSHYNYSPWIANLRRRSWSHFELMDNPLYNLEGVDSGLPFVSDVLPLNNANDSQWVPTRFAKPGSTPFDQDGITDMSFALVRQHLAKTMQFVIRKRNDATAEELSHIVDETNNFITSKFYQETVEILEEMERGEAVAVQNHWGWLYRWPIAPSLISNTLVGLSQQPKHPITDRAWRQINIVFRRHNNEDISMRGFAAWRVIEALCDQAMLYHKQRSHEGAWYAQRLDKTRPTTATVQSKAPMMLEHATVDDILGDIQMFGQDASHHGGVPGAGFYATQQALGTMGYHDWGQPAHHHAQGPPHPHHSPEGGEEI</sequence>